<dbReference type="InterPro" id="IPR009363">
    <property type="entry name" value="Phage_Mu_Gp16"/>
</dbReference>
<dbReference type="EMBL" id="BGOW01000017">
    <property type="protein sequence ID" value="GBL46255.1"/>
    <property type="molecule type" value="Genomic_DNA"/>
</dbReference>
<protein>
    <recommendedName>
        <fullName evidence="3">Regulatory protein GemA</fullName>
    </recommendedName>
</protein>
<evidence type="ECO:0008006" key="3">
    <source>
        <dbReference type="Google" id="ProtNLM"/>
    </source>
</evidence>
<dbReference type="AlphaFoldDB" id="A0A401JF54"/>
<dbReference type="RefSeq" id="WP_124705041.1">
    <property type="nucleotide sequence ID" value="NZ_BGOW01000017.1"/>
</dbReference>
<proteinExistence type="predicted"/>
<evidence type="ECO:0000313" key="1">
    <source>
        <dbReference type="EMBL" id="GBL46255.1"/>
    </source>
</evidence>
<evidence type="ECO:0000313" key="2">
    <source>
        <dbReference type="Proteomes" id="UP000286806"/>
    </source>
</evidence>
<accession>A0A401JF54</accession>
<reference evidence="1 2" key="1">
    <citation type="journal article" date="2019" name="Front. Microbiol.">
        <title>Genomes of Neutrophilic Sulfur-Oxidizing Chemolithoautotrophs Representing 9 Proteobacterial Species From 8 Genera.</title>
        <authorList>
            <person name="Watanabe T."/>
            <person name="Kojima H."/>
            <person name="Umezawa K."/>
            <person name="Hori C."/>
            <person name="Takasuka T.E."/>
            <person name="Kato Y."/>
            <person name="Fukui M."/>
        </authorList>
    </citation>
    <scope>NUCLEOTIDE SEQUENCE [LARGE SCALE GENOMIC DNA]</scope>
    <source>
        <strain evidence="1 2">TTN</strain>
    </source>
</reference>
<sequence length="132" mass="15257">MTTTNPRTKELAAIHVAKRDLRLTDEEYRDILFVVARVKSASDLDHAGRRLVLDHFRSRGALGGKSWKRTPDDPMLNKLKSLWLELHTAGRVNHVDGLDAWVKRTTRVSSPRWLNSKQMTTCIEALKKWLKR</sequence>
<dbReference type="Pfam" id="PF06252">
    <property type="entry name" value="GemA"/>
    <property type="match status" value="1"/>
</dbReference>
<keyword evidence="2" id="KW-1185">Reference proteome</keyword>
<organism evidence="1 2">
    <name type="scientific">Sulfuriferula multivorans</name>
    <dbReference type="NCBI Taxonomy" id="1559896"/>
    <lineage>
        <taxon>Bacteria</taxon>
        <taxon>Pseudomonadati</taxon>
        <taxon>Pseudomonadota</taxon>
        <taxon>Betaproteobacteria</taxon>
        <taxon>Nitrosomonadales</taxon>
        <taxon>Sulfuricellaceae</taxon>
        <taxon>Sulfuriferula</taxon>
    </lineage>
</organism>
<dbReference type="OrthoDB" id="5460653at2"/>
<gene>
    <name evidence="1" type="ORF">SFMTTN_2068</name>
</gene>
<name>A0A401JF54_9PROT</name>
<dbReference type="Proteomes" id="UP000286806">
    <property type="component" value="Unassembled WGS sequence"/>
</dbReference>
<comment type="caution">
    <text evidence="1">The sequence shown here is derived from an EMBL/GenBank/DDBJ whole genome shotgun (WGS) entry which is preliminary data.</text>
</comment>